<feature type="domain" description="RNA polymerase sigma-70 region 4" evidence="1">
    <location>
        <begin position="14"/>
        <end position="45"/>
    </location>
</feature>
<dbReference type="InterPro" id="IPR007630">
    <property type="entry name" value="RNA_pol_sigma70_r4"/>
</dbReference>
<keyword evidence="3" id="KW-1185">Reference proteome</keyword>
<gene>
    <name evidence="2" type="ORF">FHR72_005170</name>
</gene>
<dbReference type="CDD" id="cd00093">
    <property type="entry name" value="HTH_XRE"/>
    <property type="match status" value="1"/>
</dbReference>
<name>A0A839QC01_MYCIR</name>
<dbReference type="GO" id="GO:0003700">
    <property type="term" value="F:DNA-binding transcription factor activity"/>
    <property type="evidence" value="ECO:0007669"/>
    <property type="project" value="InterPro"/>
</dbReference>
<dbReference type="InterPro" id="IPR010982">
    <property type="entry name" value="Lambda_DNA-bd_dom_sf"/>
</dbReference>
<dbReference type="Proteomes" id="UP000550501">
    <property type="component" value="Unassembled WGS sequence"/>
</dbReference>
<proteinExistence type="predicted"/>
<comment type="caution">
    <text evidence="2">The sequence shown here is derived from an EMBL/GenBank/DDBJ whole genome shotgun (WGS) entry which is preliminary data.</text>
</comment>
<reference evidence="2 3" key="1">
    <citation type="submission" date="2020-08" db="EMBL/GenBank/DDBJ databases">
        <title>The Agave Microbiome: Exploring the role of microbial communities in plant adaptations to desert environments.</title>
        <authorList>
            <person name="Partida-Martinez L.P."/>
        </authorList>
    </citation>
    <scope>NUCLEOTIDE SEQUENCE [LARGE SCALE GENOMIC DNA]</scope>
    <source>
        <strain evidence="2 3">AT2.18</strain>
    </source>
</reference>
<accession>A0A839QC01</accession>
<evidence type="ECO:0000313" key="2">
    <source>
        <dbReference type="EMBL" id="MBB2993659.1"/>
    </source>
</evidence>
<dbReference type="AlphaFoldDB" id="A0A839QC01"/>
<evidence type="ECO:0000259" key="1">
    <source>
        <dbReference type="Pfam" id="PF04545"/>
    </source>
</evidence>
<dbReference type="SUPFAM" id="SSF47413">
    <property type="entry name" value="lambda repressor-like DNA-binding domains"/>
    <property type="match status" value="1"/>
</dbReference>
<dbReference type="GO" id="GO:0003677">
    <property type="term" value="F:DNA binding"/>
    <property type="evidence" value="ECO:0007669"/>
    <property type="project" value="InterPro"/>
</dbReference>
<dbReference type="Gene3D" id="1.10.10.60">
    <property type="entry name" value="Homeodomain-like"/>
    <property type="match status" value="1"/>
</dbReference>
<dbReference type="EMBL" id="JACHVU010000021">
    <property type="protein sequence ID" value="MBB2993659.1"/>
    <property type="molecule type" value="Genomic_DNA"/>
</dbReference>
<dbReference type="GO" id="GO:0006352">
    <property type="term" value="P:DNA-templated transcription initiation"/>
    <property type="evidence" value="ECO:0007669"/>
    <property type="project" value="InterPro"/>
</dbReference>
<sequence length="55" mass="6321">MPPSLEPRKPLTLAIIEDLKGKGYSQSEIARMYGVTRQYVSWIKHNYNGRLTPSE</sequence>
<protein>
    <submittedName>
        <fullName evidence="2">Transcriptional regulator with XRE-family HTH domain</fullName>
    </submittedName>
</protein>
<evidence type="ECO:0000313" key="3">
    <source>
        <dbReference type="Proteomes" id="UP000550501"/>
    </source>
</evidence>
<dbReference type="Pfam" id="PF04545">
    <property type="entry name" value="Sigma70_r4"/>
    <property type="match status" value="1"/>
</dbReference>
<dbReference type="InterPro" id="IPR001387">
    <property type="entry name" value="Cro/C1-type_HTH"/>
</dbReference>
<organism evidence="2 3">
    <name type="scientific">Mycolicibacterium iranicum</name>
    <name type="common">Mycobacterium iranicum</name>
    <dbReference type="NCBI Taxonomy" id="912594"/>
    <lineage>
        <taxon>Bacteria</taxon>
        <taxon>Bacillati</taxon>
        <taxon>Actinomycetota</taxon>
        <taxon>Actinomycetes</taxon>
        <taxon>Mycobacteriales</taxon>
        <taxon>Mycobacteriaceae</taxon>
        <taxon>Mycolicibacterium</taxon>
    </lineage>
</organism>
<dbReference type="RefSeq" id="WP_221194430.1">
    <property type="nucleotide sequence ID" value="NZ_JACHVU010000021.1"/>
</dbReference>